<evidence type="ECO:0000313" key="6">
    <source>
        <dbReference type="Proteomes" id="UP000447833"/>
    </source>
</evidence>
<dbReference type="NCBIfam" id="NF001209">
    <property type="entry name" value="PRK00175.1"/>
    <property type="match status" value="1"/>
</dbReference>
<dbReference type="PANTHER" id="PTHR32268:SF11">
    <property type="entry name" value="HOMOSERINE O-ACETYLTRANSFERASE"/>
    <property type="match status" value="1"/>
</dbReference>
<dbReference type="SUPFAM" id="SSF53474">
    <property type="entry name" value="alpha/beta-Hydrolases"/>
    <property type="match status" value="1"/>
</dbReference>
<protein>
    <recommendedName>
        <fullName evidence="2">Homoserine O-acetyltransferase</fullName>
        <shortName evidence="2">HAT</shortName>
        <ecNumber evidence="2">2.3.1.31</ecNumber>
    </recommendedName>
    <alternativeName>
        <fullName evidence="2">Homoserine transacetylase</fullName>
        <shortName evidence="2">HTA</shortName>
    </alternativeName>
</protein>
<dbReference type="GO" id="GO:0005737">
    <property type="term" value="C:cytoplasm"/>
    <property type="evidence" value="ECO:0007669"/>
    <property type="project" value="UniProtKB-SubCell"/>
</dbReference>
<dbReference type="NCBIfam" id="TIGR01392">
    <property type="entry name" value="homoserO_Ac_trn"/>
    <property type="match status" value="1"/>
</dbReference>
<dbReference type="InterPro" id="IPR008220">
    <property type="entry name" value="HAT_MetX-like"/>
</dbReference>
<evidence type="ECO:0000313" key="5">
    <source>
        <dbReference type="EMBL" id="MYL61762.1"/>
    </source>
</evidence>
<name>A0A845EPW9_9BACL</name>
<feature type="binding site" evidence="2">
    <location>
        <position position="211"/>
    </location>
    <ligand>
        <name>substrate</name>
    </ligand>
</feature>
<keyword evidence="2" id="KW-0486">Methionine biosynthesis</keyword>
<dbReference type="EC" id="2.3.1.31" evidence="2"/>
<feature type="active site" description="Nucleophile" evidence="2 3">
    <location>
        <position position="142"/>
    </location>
</feature>
<comment type="subcellular location">
    <subcellularLocation>
        <location evidence="2">Cytoplasm</location>
    </subcellularLocation>
</comment>
<gene>
    <name evidence="2" type="primary">metXA</name>
    <name evidence="5" type="ORF">GLW07_00195</name>
</gene>
<dbReference type="EMBL" id="WMEY01000001">
    <property type="protein sequence ID" value="MYL61762.1"/>
    <property type="molecule type" value="Genomic_DNA"/>
</dbReference>
<evidence type="ECO:0000256" key="3">
    <source>
        <dbReference type="PIRSR" id="PIRSR000443-1"/>
    </source>
</evidence>
<dbReference type="RefSeq" id="WP_160917726.1">
    <property type="nucleotide sequence ID" value="NZ_WMEY01000001.1"/>
</dbReference>
<dbReference type="GO" id="GO:0009092">
    <property type="term" value="P:homoserine metabolic process"/>
    <property type="evidence" value="ECO:0007669"/>
    <property type="project" value="TreeGrafter"/>
</dbReference>
<sequence length="361" mass="40294">MDRETIYEDQKVSIGSLMLESGNELHDVELAYERVGPRGAPVILVCHALTGNQYTVGHEEAGWWKGLIGKGASIDTSDFQVITFNVLGGCNGSTGPQSINPVTQKRYQADFPFVSVRDMVHSQKKALEELGVHHLHAVIGGSLGGMQVLEWGLLYPDWMDHLIPLAVTPTLNAYGIAYNAISRFAITNDPNWRNGYYSSDQAPTSGLATARMIGMISYRTDEMFQKKFGRGVKGASASHKEPQYDVESYLHYQGNKLVSRFDANSYLYLLKAMDNHDIGIERGNLTLVNKKFKANILAIGFKGDLIYPPDELEKLFQQDSSSQFYLVDTKFGHDGFLVEFDKWGPLIKEQITMINKIEGVK</sequence>
<dbReference type="Pfam" id="PF00561">
    <property type="entry name" value="Abhydrolase_1"/>
    <property type="match status" value="1"/>
</dbReference>
<feature type="binding site" evidence="2">
    <location>
        <position position="334"/>
    </location>
    <ligand>
        <name>substrate</name>
    </ligand>
</feature>
<feature type="active site" evidence="2 3">
    <location>
        <position position="333"/>
    </location>
</feature>
<feature type="active site" evidence="2 3">
    <location>
        <position position="304"/>
    </location>
</feature>
<evidence type="ECO:0000259" key="4">
    <source>
        <dbReference type="Pfam" id="PF00561"/>
    </source>
</evidence>
<dbReference type="HAMAP" id="MF_00296">
    <property type="entry name" value="MetX_acyltransf"/>
    <property type="match status" value="1"/>
</dbReference>
<dbReference type="Gene3D" id="3.40.50.1820">
    <property type="entry name" value="alpha/beta hydrolase"/>
    <property type="match status" value="1"/>
</dbReference>
<evidence type="ECO:0000256" key="1">
    <source>
        <dbReference type="ARBA" id="ARBA00022679"/>
    </source>
</evidence>
<keyword evidence="2 5" id="KW-0012">Acyltransferase</keyword>
<dbReference type="PANTHER" id="PTHR32268">
    <property type="entry name" value="HOMOSERINE O-ACETYLTRANSFERASE"/>
    <property type="match status" value="1"/>
</dbReference>
<dbReference type="UniPathway" id="UPA00051">
    <property type="reaction ID" value="UER00074"/>
</dbReference>
<comment type="pathway">
    <text evidence="2">Amino-acid biosynthesis; L-methionine biosynthesis via de novo pathway; O-acetyl-L-homoserine from L-homoserine: step 1/1.</text>
</comment>
<comment type="function">
    <text evidence="2">Transfers an acetyl group from acetyl-CoA to L-homoserine, forming acetyl-L-homoserine.</text>
</comment>
<keyword evidence="2" id="KW-0963">Cytoplasm</keyword>
<dbReference type="AlphaFoldDB" id="A0A845EPW9"/>
<dbReference type="InterPro" id="IPR029058">
    <property type="entry name" value="AB_hydrolase_fold"/>
</dbReference>
<keyword evidence="1 2" id="KW-0808">Transferase</keyword>
<feature type="domain" description="AB hydrolase-1" evidence="4">
    <location>
        <begin position="41"/>
        <end position="339"/>
    </location>
</feature>
<dbReference type="PIRSF" id="PIRSF000443">
    <property type="entry name" value="Homoser_Ac_trans"/>
    <property type="match status" value="1"/>
</dbReference>
<accession>A0A845EPW9</accession>
<dbReference type="InterPro" id="IPR000073">
    <property type="entry name" value="AB_hydrolase_1"/>
</dbReference>
<dbReference type="GO" id="GO:0004414">
    <property type="term" value="F:homoserine O-acetyltransferase activity"/>
    <property type="evidence" value="ECO:0007669"/>
    <property type="project" value="UniProtKB-UniRule"/>
</dbReference>
<dbReference type="GO" id="GO:0009086">
    <property type="term" value="P:methionine biosynthetic process"/>
    <property type="evidence" value="ECO:0007669"/>
    <property type="project" value="UniProtKB-UniRule"/>
</dbReference>
<dbReference type="Gene3D" id="1.10.1740.110">
    <property type="match status" value="1"/>
</dbReference>
<evidence type="ECO:0000256" key="2">
    <source>
        <dbReference type="HAMAP-Rule" id="MF_00296"/>
    </source>
</evidence>
<reference evidence="5 6" key="1">
    <citation type="submission" date="2019-11" db="EMBL/GenBank/DDBJ databases">
        <title>Genome sequences of 17 halophilic strains isolated from different environments.</title>
        <authorList>
            <person name="Furrow R.E."/>
        </authorList>
    </citation>
    <scope>NUCLEOTIDE SEQUENCE [LARGE SCALE GENOMIC DNA]</scope>
    <source>
        <strain evidence="5 6">22506_14_FS</strain>
    </source>
</reference>
<comment type="caution">
    <text evidence="5">The sequence shown here is derived from an EMBL/GenBank/DDBJ whole genome shotgun (WGS) entry which is preliminary data.</text>
</comment>
<organism evidence="5 6">
    <name type="scientific">Guptibacillus hwajinpoensis</name>
    <dbReference type="NCBI Taxonomy" id="208199"/>
    <lineage>
        <taxon>Bacteria</taxon>
        <taxon>Bacillati</taxon>
        <taxon>Bacillota</taxon>
        <taxon>Bacilli</taxon>
        <taxon>Bacillales</taxon>
        <taxon>Guptibacillaceae</taxon>
        <taxon>Guptibacillus</taxon>
    </lineage>
</organism>
<proteinExistence type="inferred from homology"/>
<comment type="caution">
    <text evidence="2">Lacks conserved residue(s) required for the propagation of feature annotation.</text>
</comment>
<comment type="subunit">
    <text evidence="2">Homodimer.</text>
</comment>
<dbReference type="Proteomes" id="UP000447833">
    <property type="component" value="Unassembled WGS sequence"/>
</dbReference>
<comment type="catalytic activity">
    <reaction evidence="2">
        <text>L-homoserine + acetyl-CoA = O-acetyl-L-homoserine + CoA</text>
        <dbReference type="Rhea" id="RHEA:13701"/>
        <dbReference type="ChEBI" id="CHEBI:57287"/>
        <dbReference type="ChEBI" id="CHEBI:57288"/>
        <dbReference type="ChEBI" id="CHEBI:57476"/>
        <dbReference type="ChEBI" id="CHEBI:57716"/>
        <dbReference type="EC" id="2.3.1.31"/>
    </reaction>
</comment>
<comment type="similarity">
    <text evidence="2">Belongs to the AB hydrolase superfamily. MetX family.</text>
</comment>
<keyword evidence="2" id="KW-0028">Amino-acid biosynthesis</keyword>